<evidence type="ECO:0000313" key="2">
    <source>
        <dbReference type="Proteomes" id="UP000198211"/>
    </source>
</evidence>
<gene>
    <name evidence="1" type="ORF">PHMEG_00020230</name>
</gene>
<dbReference type="GO" id="GO:0008233">
    <property type="term" value="F:peptidase activity"/>
    <property type="evidence" value="ECO:0007669"/>
    <property type="project" value="UniProtKB-KW"/>
</dbReference>
<dbReference type="AlphaFoldDB" id="A0A225VPY0"/>
<proteinExistence type="predicted"/>
<accession>A0A225VPY0</accession>
<name>A0A225VPY0_9STRA</name>
<keyword evidence="1" id="KW-0645">Protease</keyword>
<reference evidence="2" key="1">
    <citation type="submission" date="2017-03" db="EMBL/GenBank/DDBJ databases">
        <title>Phytopthora megakarya and P. palmivora, two closely related causual agents of cacao black pod achieved similar genome size and gene model numbers by different mechanisms.</title>
        <authorList>
            <person name="Ali S."/>
            <person name="Shao J."/>
            <person name="Larry D.J."/>
            <person name="Kronmiller B."/>
            <person name="Shen D."/>
            <person name="Strem M.D."/>
            <person name="Melnick R.L."/>
            <person name="Guiltinan M.J."/>
            <person name="Tyler B.M."/>
            <person name="Meinhardt L.W."/>
            <person name="Bailey B.A."/>
        </authorList>
    </citation>
    <scope>NUCLEOTIDE SEQUENCE [LARGE SCALE GENOMIC DNA]</scope>
    <source>
        <strain evidence="2">zdho120</strain>
    </source>
</reference>
<keyword evidence="1" id="KW-0378">Hydrolase</keyword>
<evidence type="ECO:0000313" key="1">
    <source>
        <dbReference type="EMBL" id="OWZ07385.1"/>
    </source>
</evidence>
<keyword evidence="2" id="KW-1185">Reference proteome</keyword>
<dbReference type="Proteomes" id="UP000198211">
    <property type="component" value="Unassembled WGS sequence"/>
</dbReference>
<sequence length="177" mass="19602">MNTTGFEKERGISLGGGELDLETEVKITQDGWPNGYDYNRSEDAAVSSKCKVLRKEKMSTSIRVAAKITLGWNIVYDFDFWVMEHSAGSEVVLGTDFMIPAGIRLDLFHATAKLPDEVMIPLVKTQNFDDDIPEGMHVPGGPNDNLQIAAGNGQTSGFSETNHRWELMMCGFVELQL</sequence>
<comment type="caution">
    <text evidence="1">The sequence shown here is derived from an EMBL/GenBank/DDBJ whole genome shotgun (WGS) entry which is preliminary data.</text>
</comment>
<dbReference type="EMBL" id="NBNE01003562">
    <property type="protein sequence ID" value="OWZ07385.1"/>
    <property type="molecule type" value="Genomic_DNA"/>
</dbReference>
<dbReference type="GO" id="GO:0006508">
    <property type="term" value="P:proteolysis"/>
    <property type="evidence" value="ECO:0007669"/>
    <property type="project" value="UniProtKB-KW"/>
</dbReference>
<organism evidence="1 2">
    <name type="scientific">Phytophthora megakarya</name>
    <dbReference type="NCBI Taxonomy" id="4795"/>
    <lineage>
        <taxon>Eukaryota</taxon>
        <taxon>Sar</taxon>
        <taxon>Stramenopiles</taxon>
        <taxon>Oomycota</taxon>
        <taxon>Peronosporomycetes</taxon>
        <taxon>Peronosporales</taxon>
        <taxon>Peronosporaceae</taxon>
        <taxon>Phytophthora</taxon>
    </lineage>
</organism>
<protein>
    <submittedName>
        <fullName evidence="1">Eukaryotic/viral aspartic protease</fullName>
    </submittedName>
</protein>